<reference evidence="1" key="1">
    <citation type="journal article" date="2019" name="Toxins">
        <title>Detection of Abrin-Like and Prepropulchellin-Like Toxin Genes and Transcripts Using Whole Genome Sequencing and Full-Length Transcript Sequencing of Abrus precatorius.</title>
        <authorList>
            <person name="Hovde B.T."/>
            <person name="Daligault H.E."/>
            <person name="Hanschen E.R."/>
            <person name="Kunde Y.A."/>
            <person name="Johnson M.B."/>
            <person name="Starkenburg S.R."/>
            <person name="Johnson S.L."/>
        </authorList>
    </citation>
    <scope>NUCLEOTIDE SEQUENCE [LARGE SCALE GENOMIC DNA]</scope>
</reference>
<proteinExistence type="predicted"/>
<organism evidence="1 2">
    <name type="scientific">Abrus precatorius</name>
    <name type="common">Indian licorice</name>
    <name type="synonym">Glycine abrus</name>
    <dbReference type="NCBI Taxonomy" id="3816"/>
    <lineage>
        <taxon>Eukaryota</taxon>
        <taxon>Viridiplantae</taxon>
        <taxon>Streptophyta</taxon>
        <taxon>Embryophyta</taxon>
        <taxon>Tracheophyta</taxon>
        <taxon>Spermatophyta</taxon>
        <taxon>Magnoliopsida</taxon>
        <taxon>eudicotyledons</taxon>
        <taxon>Gunneridae</taxon>
        <taxon>Pentapetalae</taxon>
        <taxon>rosids</taxon>
        <taxon>fabids</taxon>
        <taxon>Fabales</taxon>
        <taxon>Fabaceae</taxon>
        <taxon>Papilionoideae</taxon>
        <taxon>50 kb inversion clade</taxon>
        <taxon>NPAAA clade</taxon>
        <taxon>indigoferoid/millettioid clade</taxon>
        <taxon>Abreae</taxon>
        <taxon>Abrus</taxon>
    </lineage>
</organism>
<dbReference type="KEGG" id="aprc:113865204"/>
<dbReference type="GeneID" id="113865204"/>
<evidence type="ECO:0000313" key="1">
    <source>
        <dbReference type="Proteomes" id="UP000694853"/>
    </source>
</evidence>
<protein>
    <submittedName>
        <fullName evidence="2">Uncharacterized protein LOC113865204</fullName>
    </submittedName>
</protein>
<keyword evidence="1" id="KW-1185">Reference proteome</keyword>
<dbReference type="OrthoDB" id="20086at2759"/>
<sequence>MDLFVWVCQLYAKSLRRSKLELKSTTAVDQENRSNECDGDDVTLDGSLWDGSDDKLDSSSDLDREWQRRHDQFHTIGYRDGLMAGKQASAQEGFNIELVFLAGYSWLFEF</sequence>
<reference evidence="2" key="2">
    <citation type="submission" date="2025-08" db="UniProtKB">
        <authorList>
            <consortium name="RefSeq"/>
        </authorList>
    </citation>
    <scope>IDENTIFICATION</scope>
    <source>
        <tissue evidence="2">Young leaves</tissue>
    </source>
</reference>
<dbReference type="PANTHER" id="PTHR18829">
    <property type="entry name" value="PROTEIN YAE1 HOMOLOG"/>
    <property type="match status" value="1"/>
</dbReference>
<evidence type="ECO:0000313" key="2">
    <source>
        <dbReference type="RefSeq" id="XP_027355411.1"/>
    </source>
</evidence>
<gene>
    <name evidence="2" type="primary">LOC113865204</name>
</gene>
<dbReference type="AlphaFoldDB" id="A0A8B8LGC5"/>
<name>A0A8B8LGC5_ABRPR</name>
<accession>A0A8B8LGC5</accession>
<dbReference type="InterPro" id="IPR038881">
    <property type="entry name" value="Yae1-like"/>
</dbReference>
<dbReference type="Proteomes" id="UP000694853">
    <property type="component" value="Unplaced"/>
</dbReference>
<dbReference type="PANTHER" id="PTHR18829:SF0">
    <property type="entry name" value="PROTEIN YAE1 HOMOLOG"/>
    <property type="match status" value="1"/>
</dbReference>
<dbReference type="RefSeq" id="XP_027355411.1">
    <property type="nucleotide sequence ID" value="XM_027499610.1"/>
</dbReference>